<dbReference type="STRING" id="1330018.A0A167N9W1"/>
<evidence type="ECO:0000256" key="3">
    <source>
        <dbReference type="ARBA" id="ARBA00022478"/>
    </source>
</evidence>
<evidence type="ECO:0000256" key="4">
    <source>
        <dbReference type="ARBA" id="ARBA00023163"/>
    </source>
</evidence>
<dbReference type="GO" id="GO:0000428">
    <property type="term" value="C:DNA-directed RNA polymerase complex"/>
    <property type="evidence" value="ECO:0007669"/>
    <property type="project" value="UniProtKB-KW"/>
</dbReference>
<keyword evidence="8" id="KW-1185">Reference proteome</keyword>
<accession>A0A167N9W1</accession>
<dbReference type="PANTHER" id="PTHR14440">
    <property type="entry name" value="DNA-DIRECTED RNA POLYMERASE I SUBUNIT RPA49"/>
    <property type="match status" value="1"/>
</dbReference>
<evidence type="ECO:0000256" key="6">
    <source>
        <dbReference type="SAM" id="MobiDB-lite"/>
    </source>
</evidence>
<dbReference type="GO" id="GO:0005730">
    <property type="term" value="C:nucleolus"/>
    <property type="evidence" value="ECO:0007669"/>
    <property type="project" value="UniProtKB-SubCell"/>
</dbReference>
<protein>
    <submittedName>
        <fullName evidence="7">Rpa49 subunit specific to nuclear RNA polymerase I</fullName>
    </submittedName>
</protein>
<reference evidence="7 8" key="1">
    <citation type="journal article" date="2016" name="Mol. Biol. Evol.">
        <title>Comparative Genomics of Early-Diverging Mushroom-Forming Fungi Provides Insights into the Origins of Lignocellulose Decay Capabilities.</title>
        <authorList>
            <person name="Nagy L.G."/>
            <person name="Riley R."/>
            <person name="Tritt A."/>
            <person name="Adam C."/>
            <person name="Daum C."/>
            <person name="Floudas D."/>
            <person name="Sun H."/>
            <person name="Yadav J.S."/>
            <person name="Pangilinan J."/>
            <person name="Larsson K.H."/>
            <person name="Matsuura K."/>
            <person name="Barry K."/>
            <person name="Labutti K."/>
            <person name="Kuo R."/>
            <person name="Ohm R.A."/>
            <person name="Bhattacharya S.S."/>
            <person name="Shirouzu T."/>
            <person name="Yoshinaga Y."/>
            <person name="Martin F.M."/>
            <person name="Grigoriev I.V."/>
            <person name="Hibbett D.S."/>
        </authorList>
    </citation>
    <scope>NUCLEOTIDE SEQUENCE [LARGE SCALE GENOMIC DNA]</scope>
    <source>
        <strain evidence="7 8">TUFC12733</strain>
    </source>
</reference>
<evidence type="ECO:0000313" key="8">
    <source>
        <dbReference type="Proteomes" id="UP000076738"/>
    </source>
</evidence>
<organism evidence="7 8">
    <name type="scientific">Calocera viscosa (strain TUFC12733)</name>
    <dbReference type="NCBI Taxonomy" id="1330018"/>
    <lineage>
        <taxon>Eukaryota</taxon>
        <taxon>Fungi</taxon>
        <taxon>Dikarya</taxon>
        <taxon>Basidiomycota</taxon>
        <taxon>Agaricomycotina</taxon>
        <taxon>Dacrymycetes</taxon>
        <taxon>Dacrymycetales</taxon>
        <taxon>Dacrymycetaceae</taxon>
        <taxon>Calocera</taxon>
    </lineage>
</organism>
<dbReference type="GO" id="GO:0006351">
    <property type="term" value="P:DNA-templated transcription"/>
    <property type="evidence" value="ECO:0007669"/>
    <property type="project" value="InterPro"/>
</dbReference>
<dbReference type="GO" id="GO:0003677">
    <property type="term" value="F:DNA binding"/>
    <property type="evidence" value="ECO:0007669"/>
    <property type="project" value="InterPro"/>
</dbReference>
<evidence type="ECO:0000256" key="5">
    <source>
        <dbReference type="ARBA" id="ARBA00023242"/>
    </source>
</evidence>
<dbReference type="EMBL" id="KV417279">
    <property type="protein sequence ID" value="KZO97495.1"/>
    <property type="molecule type" value="Genomic_DNA"/>
</dbReference>
<keyword evidence="3" id="KW-0240">DNA-directed RNA polymerase</keyword>
<dbReference type="InterPro" id="IPR009668">
    <property type="entry name" value="RNA_pol-assoc_fac_A49-like"/>
</dbReference>
<gene>
    <name evidence="7" type="ORF">CALVIDRAFT_536079</name>
</gene>
<comment type="subcellular location">
    <subcellularLocation>
        <location evidence="1">Nucleus</location>
        <location evidence="1">Nucleolus</location>
    </subcellularLocation>
</comment>
<name>A0A167N9W1_CALVF</name>
<keyword evidence="5" id="KW-0539">Nucleus</keyword>
<evidence type="ECO:0000313" key="7">
    <source>
        <dbReference type="EMBL" id="KZO97495.1"/>
    </source>
</evidence>
<dbReference type="OrthoDB" id="532500at2759"/>
<dbReference type="Pfam" id="PF06870">
    <property type="entry name" value="RNA_pol_I_A49"/>
    <property type="match status" value="1"/>
</dbReference>
<evidence type="ECO:0000256" key="1">
    <source>
        <dbReference type="ARBA" id="ARBA00004604"/>
    </source>
</evidence>
<evidence type="ECO:0000256" key="2">
    <source>
        <dbReference type="ARBA" id="ARBA00009430"/>
    </source>
</evidence>
<keyword evidence="4" id="KW-0804">Transcription</keyword>
<comment type="similarity">
    <text evidence="2">Belongs to the eukaryotic RPA49/POLR1E RNA polymerase subunit family.</text>
</comment>
<feature type="region of interest" description="Disordered" evidence="6">
    <location>
        <begin position="171"/>
        <end position="198"/>
    </location>
</feature>
<proteinExistence type="inferred from homology"/>
<dbReference type="Proteomes" id="UP000076738">
    <property type="component" value="Unassembled WGS sequence"/>
</dbReference>
<sequence length="411" mass="45713">MVSLSNATNYPDACGPIIANFPAVTPSSSTSFNCYRHVEDHEPRVAGFMSQKSILSGTNDDVHFISVNRDAAAASAGAFSEYVVAIHDRSNDSITIRAAPLYIMSREVKGLKELRSTEGSATRRIQARNMLGQTFGSKRSRAAIQAAERNRVDVSAMNEIAHHLQEDININTRTLPDMDETNYGDNSRPGPPPNLDAEEPAQVYSISTIVPEPELKACPTRELLAAITEEDRARILPYSRSGWINQHLTFIAQHSKVDKLRLRLLFHISCMLCFRQANMSRGDPGKLKERMSRVPPVVQEGLWARYSEASRLSQPNRVTSEMDVKLLAHLFVLTLVVDDFAADIGAIASDLHLPAARVVKIFHAIGCKMETPNLTDRNRLGLPKDAPLDRRAFLRIPLNFPKPRRGRAQRA</sequence>
<dbReference type="AlphaFoldDB" id="A0A167N9W1"/>